<dbReference type="CDD" id="cd01948">
    <property type="entry name" value="EAL"/>
    <property type="match status" value="1"/>
</dbReference>
<dbReference type="SUPFAM" id="SSF141868">
    <property type="entry name" value="EAL domain-like"/>
    <property type="match status" value="1"/>
</dbReference>
<dbReference type="Gene3D" id="6.10.340.10">
    <property type="match status" value="1"/>
</dbReference>
<dbReference type="InterPro" id="IPR052155">
    <property type="entry name" value="Biofilm_reg_signaling"/>
</dbReference>
<keyword evidence="6" id="KW-1185">Reference proteome</keyword>
<gene>
    <name evidence="5" type="ORF">KAK11_01630</name>
</gene>
<keyword evidence="1" id="KW-0812">Transmembrane</keyword>
<feature type="transmembrane region" description="Helical" evidence="1">
    <location>
        <begin position="12"/>
        <end position="35"/>
    </location>
</feature>
<evidence type="ECO:0000259" key="4">
    <source>
        <dbReference type="PROSITE" id="PS50887"/>
    </source>
</evidence>
<dbReference type="Gene3D" id="3.30.70.270">
    <property type="match status" value="1"/>
</dbReference>
<evidence type="ECO:0000313" key="6">
    <source>
        <dbReference type="Proteomes" id="UP000672097"/>
    </source>
</evidence>
<reference evidence="5 6" key="1">
    <citation type="submission" date="2021-04" db="EMBL/GenBank/DDBJ databases">
        <title>The genome sequence of type strain Ideonella paludis KCTC 32238.</title>
        <authorList>
            <person name="Liu Y."/>
        </authorList>
    </citation>
    <scope>NUCLEOTIDE SEQUENCE [LARGE SCALE GENOMIC DNA]</scope>
    <source>
        <strain evidence="5 6">KCTC 32238</strain>
    </source>
</reference>
<dbReference type="CDD" id="cd01949">
    <property type="entry name" value="GGDEF"/>
    <property type="match status" value="1"/>
</dbReference>
<evidence type="ECO:0000256" key="1">
    <source>
        <dbReference type="SAM" id="Phobius"/>
    </source>
</evidence>
<dbReference type="SUPFAM" id="SSF55073">
    <property type="entry name" value="Nucleotide cyclase"/>
    <property type="match status" value="1"/>
</dbReference>
<dbReference type="PROSITE" id="PS50885">
    <property type="entry name" value="HAMP"/>
    <property type="match status" value="1"/>
</dbReference>
<dbReference type="InterPro" id="IPR043128">
    <property type="entry name" value="Rev_trsase/Diguanyl_cyclase"/>
</dbReference>
<keyword evidence="1" id="KW-1133">Transmembrane helix</keyword>
<dbReference type="NCBIfam" id="TIGR00254">
    <property type="entry name" value="GGDEF"/>
    <property type="match status" value="1"/>
</dbReference>
<dbReference type="PANTHER" id="PTHR44757">
    <property type="entry name" value="DIGUANYLATE CYCLASE DGCP"/>
    <property type="match status" value="1"/>
</dbReference>
<dbReference type="InterPro" id="IPR003660">
    <property type="entry name" value="HAMP_dom"/>
</dbReference>
<organism evidence="5 6">
    <name type="scientific">Ideonella paludis</name>
    <dbReference type="NCBI Taxonomy" id="1233411"/>
    <lineage>
        <taxon>Bacteria</taxon>
        <taxon>Pseudomonadati</taxon>
        <taxon>Pseudomonadota</taxon>
        <taxon>Betaproteobacteria</taxon>
        <taxon>Burkholderiales</taxon>
        <taxon>Sphaerotilaceae</taxon>
        <taxon>Ideonella</taxon>
    </lineage>
</organism>
<dbReference type="PROSITE" id="PS50883">
    <property type="entry name" value="EAL"/>
    <property type="match status" value="1"/>
</dbReference>
<dbReference type="Gene3D" id="3.20.20.450">
    <property type="entry name" value="EAL domain"/>
    <property type="match status" value="1"/>
</dbReference>
<proteinExistence type="predicted"/>
<protein>
    <submittedName>
        <fullName evidence="5">EAL domain-containing protein</fullName>
    </submittedName>
</protein>
<feature type="transmembrane region" description="Helical" evidence="1">
    <location>
        <begin position="149"/>
        <end position="174"/>
    </location>
</feature>
<dbReference type="RefSeq" id="WP_210805486.1">
    <property type="nucleotide sequence ID" value="NZ_JAGQDG010000001.1"/>
</dbReference>
<keyword evidence="1" id="KW-0472">Membrane</keyword>
<dbReference type="EMBL" id="JAGQDG010000001">
    <property type="protein sequence ID" value="MBQ0934010.1"/>
    <property type="molecule type" value="Genomic_DNA"/>
</dbReference>
<sequence length="710" mass="78216">MAKGGKRPIKWSLRATVISIIVAGIVVPALFLVALEPKLSSGTDPALGAPYRHDILNQAAASLETLPSQDALEPWLQKLLAHPDVCAIELDRGLSRPPGPARYASHCASGLKLYWAEIAVNMPATSPATLRVGFEPGLPTALLQERRWAMWRLVGLQLALGTLAMLAVMSLLLLHPLRRLKHQAMALAAPGRNAEEATTLRWKRADEIGELGQQLNHASGRIADLVGELENSNIELRRLAMYDQLTGLPNRRLFKELYDHAQAVARRSRGTMALMFIDLDRFKQINDAHGHAAGDVLLLCISQRLRDTARESDIIGRLSGDEFVALLPQAQNFEAIAHTALRLIHAIEEPVVIDAVGTKVRISATIGVARFPRDGEDFDDLLRHADQAMYRAKSMGRGRYALYRDGDVQAMPAPINDETDTEIQHALTRQELMMFYHPVVDTRTGQSAGTEALMRWRHPHRGLLTPSQFIRRAEKAGVLHQLAARAIDLACAQVAAWKGQGRFPGSIAINVSDAQFRHEDWLETLSIALKKYRVEPGELEVELTEATLMSDPEHTDERVRALREMGVGLVIDDFGSGMFSLTRLMALQPNRVKLDPTFVQSMEDNELSRKMVASMVRMGRGLGWEVIAEGVETTSQRDMLGRLGCPLQQGYLFGEPQAALKEPPWPLPTWSIGGGLPAAPKVAANAAMLAPGYIEPGNSPSQARKRPKAH</sequence>
<dbReference type="SMART" id="SM00304">
    <property type="entry name" value="HAMP"/>
    <property type="match status" value="1"/>
</dbReference>
<feature type="domain" description="GGDEF" evidence="4">
    <location>
        <begin position="270"/>
        <end position="405"/>
    </location>
</feature>
<accession>A0ABS5DS94</accession>
<feature type="domain" description="HAMP" evidence="3">
    <location>
        <begin position="171"/>
        <end position="227"/>
    </location>
</feature>
<dbReference type="InterPro" id="IPR035919">
    <property type="entry name" value="EAL_sf"/>
</dbReference>
<dbReference type="SMART" id="SM00052">
    <property type="entry name" value="EAL"/>
    <property type="match status" value="1"/>
</dbReference>
<dbReference type="Pfam" id="PF00990">
    <property type="entry name" value="GGDEF"/>
    <property type="match status" value="1"/>
</dbReference>
<dbReference type="PANTHER" id="PTHR44757:SF2">
    <property type="entry name" value="BIOFILM ARCHITECTURE MAINTENANCE PROTEIN MBAA"/>
    <property type="match status" value="1"/>
</dbReference>
<dbReference type="InterPro" id="IPR001633">
    <property type="entry name" value="EAL_dom"/>
</dbReference>
<name>A0ABS5DS94_9BURK</name>
<evidence type="ECO:0000259" key="3">
    <source>
        <dbReference type="PROSITE" id="PS50885"/>
    </source>
</evidence>
<dbReference type="Proteomes" id="UP000672097">
    <property type="component" value="Unassembled WGS sequence"/>
</dbReference>
<evidence type="ECO:0000313" key="5">
    <source>
        <dbReference type="EMBL" id="MBQ0934010.1"/>
    </source>
</evidence>
<evidence type="ECO:0000259" key="2">
    <source>
        <dbReference type="PROSITE" id="PS50883"/>
    </source>
</evidence>
<comment type="caution">
    <text evidence="5">The sequence shown here is derived from an EMBL/GenBank/DDBJ whole genome shotgun (WGS) entry which is preliminary data.</text>
</comment>
<dbReference type="Pfam" id="PF00563">
    <property type="entry name" value="EAL"/>
    <property type="match status" value="1"/>
</dbReference>
<dbReference type="InterPro" id="IPR029787">
    <property type="entry name" value="Nucleotide_cyclase"/>
</dbReference>
<dbReference type="PROSITE" id="PS50887">
    <property type="entry name" value="GGDEF"/>
    <property type="match status" value="1"/>
</dbReference>
<dbReference type="InterPro" id="IPR000160">
    <property type="entry name" value="GGDEF_dom"/>
</dbReference>
<dbReference type="SMART" id="SM00267">
    <property type="entry name" value="GGDEF"/>
    <property type="match status" value="1"/>
</dbReference>
<feature type="domain" description="EAL" evidence="2">
    <location>
        <begin position="416"/>
        <end position="670"/>
    </location>
</feature>